<dbReference type="Proteomes" id="UP000563151">
    <property type="component" value="Unassembled WGS sequence"/>
</dbReference>
<dbReference type="InterPro" id="IPR015942">
    <property type="entry name" value="Asp/Glu/hydantoin_racemase"/>
</dbReference>
<proteinExistence type="inferred from homology"/>
<organism evidence="3 4">
    <name type="scientific">Clostridium tetanomorphum</name>
    <dbReference type="NCBI Taxonomy" id="1553"/>
    <lineage>
        <taxon>Bacteria</taxon>
        <taxon>Bacillati</taxon>
        <taxon>Bacillota</taxon>
        <taxon>Clostridia</taxon>
        <taxon>Eubacteriales</taxon>
        <taxon>Clostridiaceae</taxon>
        <taxon>Clostridium</taxon>
    </lineage>
</organism>
<dbReference type="EMBL" id="JAAZWO010000007">
    <property type="protein sequence ID" value="MBC2397646.1"/>
    <property type="molecule type" value="Genomic_DNA"/>
</dbReference>
<dbReference type="SUPFAM" id="SSF53681">
    <property type="entry name" value="Aspartate/glutamate racemase"/>
    <property type="match status" value="2"/>
</dbReference>
<dbReference type="GO" id="GO:0047661">
    <property type="term" value="F:amino-acid racemase activity"/>
    <property type="evidence" value="ECO:0007669"/>
    <property type="project" value="InterPro"/>
</dbReference>
<dbReference type="NCBIfam" id="TIGR00035">
    <property type="entry name" value="asp_race"/>
    <property type="match status" value="1"/>
</dbReference>
<dbReference type="RefSeq" id="WP_035148190.1">
    <property type="nucleotide sequence ID" value="NZ_JAAZWO010000007.1"/>
</dbReference>
<evidence type="ECO:0000313" key="4">
    <source>
        <dbReference type="Proteomes" id="UP000563151"/>
    </source>
</evidence>
<comment type="similarity">
    <text evidence="1">Belongs to the aspartate/glutamate racemases family.</text>
</comment>
<dbReference type="InterPro" id="IPR033134">
    <property type="entry name" value="Asp/Glu_racemase_AS_2"/>
</dbReference>
<reference evidence="3 4" key="1">
    <citation type="submission" date="2020-04" db="EMBL/GenBank/DDBJ databases">
        <title>Genomic insights into acetone-butanol-ethanol (ABE) fermentation by sequencing solventogenic clostridia strains.</title>
        <authorList>
            <person name="Brown S."/>
        </authorList>
    </citation>
    <scope>NUCLEOTIDE SEQUENCE [LARGE SCALE GENOMIC DNA]</scope>
    <source>
        <strain evidence="3 4">DJ011</strain>
    </source>
</reference>
<evidence type="ECO:0000256" key="1">
    <source>
        <dbReference type="ARBA" id="ARBA00007847"/>
    </source>
</evidence>
<sequence length="230" mass="26080">MGKTVGILGGMGPKATVDLFNKIVDFTDAESDQEHIHIIIDNNVNIPDRTRFILGDGENPITELIETAVKLENNGADFIIMPCNTAHYFYDKLVNAVKTPFINMIEEVGKYIVRNYGKGKVGLLATIGTYNGRVYEKYCEKYGLEIVMPTDEIKEKLLDLIYRVKSGERDFNIDYINEILQKFKKEDVEIIILGCTELPLVFDSLKEQLKDFNFISSTDILARKAVEIAK</sequence>
<dbReference type="EC" id="5.1.1.-" evidence="3"/>
<evidence type="ECO:0000256" key="2">
    <source>
        <dbReference type="ARBA" id="ARBA00023235"/>
    </source>
</evidence>
<evidence type="ECO:0000313" key="3">
    <source>
        <dbReference type="EMBL" id="MBC2397646.1"/>
    </source>
</evidence>
<keyword evidence="2 3" id="KW-0413">Isomerase</keyword>
<dbReference type="InterPro" id="IPR001920">
    <property type="entry name" value="Asp/Glu_race"/>
</dbReference>
<dbReference type="PANTHER" id="PTHR21198:SF7">
    <property type="entry name" value="ASPARTATE-GLUTAMATE RACEMASE FAMILY"/>
    <property type="match status" value="1"/>
</dbReference>
<dbReference type="InterPro" id="IPR004380">
    <property type="entry name" value="Asp_race"/>
</dbReference>
<gene>
    <name evidence="3" type="ORF">HGG79_07635</name>
</gene>
<dbReference type="Gene3D" id="3.40.50.1860">
    <property type="match status" value="2"/>
</dbReference>
<keyword evidence="4" id="KW-1185">Reference proteome</keyword>
<dbReference type="AlphaFoldDB" id="A0A923IZT7"/>
<dbReference type="PROSITE" id="PS00924">
    <property type="entry name" value="ASP_GLU_RACEMASE_2"/>
    <property type="match status" value="1"/>
</dbReference>
<dbReference type="PANTHER" id="PTHR21198">
    <property type="entry name" value="GLUTAMATE RACEMASE"/>
    <property type="match status" value="1"/>
</dbReference>
<name>A0A923IZT7_CLOTT</name>
<protein>
    <submittedName>
        <fullName evidence="3">Amino acid racemase</fullName>
        <ecNumber evidence="3">5.1.1.-</ecNumber>
    </submittedName>
</protein>
<comment type="caution">
    <text evidence="3">The sequence shown here is derived from an EMBL/GenBank/DDBJ whole genome shotgun (WGS) entry which is preliminary data.</text>
</comment>
<accession>A0A923IZT7</accession>
<dbReference type="Pfam" id="PF01177">
    <property type="entry name" value="Asp_Glu_race"/>
    <property type="match status" value="1"/>
</dbReference>